<sequence length="470" mass="52535">MDAFVSRKRRRISPTDEGDNKSTSLAEEESTDFKLAVLASLHSDVDHGTLLEGLLAFNGVVEAASEHLLRAGSNKSPSKRRNTNSITGYQSTISSFSTKPKNADSAAQVPKKPSAKKGKTLHLYAPEDIETTTPCSMIHNFLPPDEADALLRELLEEAPTFKREKFRLFENVVESPHTMCFYVDSWDEAERQKTEYVYNGSYIADVRKTLPEMRNVALKVQEAVNAEIQRRIQTYYPGGQKFKYQSPHEWKPNAAFVNCYDGGAESVGYHSDQLTYLGPRAVIGSLSLGVAREFRVRRVVARDEPRGDREGKNSHTPSTAADNATTPKGASTRADAEGQISIHLPHNSLLIMHAEMQEEWKHSIAPAAAIDPHPIAGTKRLNITYRCYKASLHPKFTPRCRCGVPTVLRCVQRKRENRGRYMWMCHANYTPGQEGCSFFQWAEFDEDGEPPWAKRVLDAKETEGDAGGGT</sequence>
<gene>
    <name evidence="8" type="ORF">H2201_005072</name>
</gene>
<dbReference type="PANTHER" id="PTHR31212">
    <property type="entry name" value="ALPHA-KETOGLUTARATE-DEPENDENT DIOXYGENASE ALKB HOMOLOG 3"/>
    <property type="match status" value="1"/>
</dbReference>
<reference evidence="8" key="1">
    <citation type="submission" date="2022-10" db="EMBL/GenBank/DDBJ databases">
        <title>Culturing micro-colonial fungi from biological soil crusts in the Mojave desert and describing Neophaeococcomyces mojavensis, and introducing the new genera and species Taxawa tesnikishii.</title>
        <authorList>
            <person name="Kurbessoian T."/>
            <person name="Stajich J.E."/>
        </authorList>
    </citation>
    <scope>NUCLEOTIDE SEQUENCE</scope>
    <source>
        <strain evidence="8">TK_1</strain>
    </source>
</reference>
<feature type="region of interest" description="Disordered" evidence="5">
    <location>
        <begin position="450"/>
        <end position="470"/>
    </location>
</feature>
<keyword evidence="3" id="KW-0862">Zinc</keyword>
<dbReference type="EMBL" id="JAPDRL010000035">
    <property type="protein sequence ID" value="KAJ9664851.1"/>
    <property type="molecule type" value="Genomic_DNA"/>
</dbReference>
<evidence type="ECO:0000259" key="7">
    <source>
        <dbReference type="PROSITE" id="PS51999"/>
    </source>
</evidence>
<evidence type="ECO:0000256" key="4">
    <source>
        <dbReference type="PROSITE-ProRule" id="PRU01343"/>
    </source>
</evidence>
<dbReference type="PROSITE" id="PS51471">
    <property type="entry name" value="FE2OG_OXY"/>
    <property type="match status" value="1"/>
</dbReference>
<dbReference type="InterPro" id="IPR037151">
    <property type="entry name" value="AlkB-like_sf"/>
</dbReference>
<feature type="domain" description="GRF-type" evidence="7">
    <location>
        <begin position="400"/>
        <end position="445"/>
    </location>
</feature>
<dbReference type="InterPro" id="IPR010666">
    <property type="entry name" value="Znf_GRF"/>
</dbReference>
<feature type="region of interest" description="Disordered" evidence="5">
    <location>
        <begin position="302"/>
        <end position="338"/>
    </location>
</feature>
<feature type="compositionally biased region" description="Basic residues" evidence="5">
    <location>
        <begin position="1"/>
        <end position="12"/>
    </location>
</feature>
<evidence type="ECO:0000313" key="9">
    <source>
        <dbReference type="Proteomes" id="UP001172684"/>
    </source>
</evidence>
<evidence type="ECO:0000259" key="6">
    <source>
        <dbReference type="PROSITE" id="PS51471"/>
    </source>
</evidence>
<accession>A0ABQ9NUZ1</accession>
<name>A0ABQ9NUZ1_9PEZI</name>
<organism evidence="8 9">
    <name type="scientific">Coniosporium apollinis</name>
    <dbReference type="NCBI Taxonomy" id="61459"/>
    <lineage>
        <taxon>Eukaryota</taxon>
        <taxon>Fungi</taxon>
        <taxon>Dikarya</taxon>
        <taxon>Ascomycota</taxon>
        <taxon>Pezizomycotina</taxon>
        <taxon>Dothideomycetes</taxon>
        <taxon>Dothideomycetes incertae sedis</taxon>
        <taxon>Coniosporium</taxon>
    </lineage>
</organism>
<dbReference type="Proteomes" id="UP001172684">
    <property type="component" value="Unassembled WGS sequence"/>
</dbReference>
<feature type="region of interest" description="Disordered" evidence="5">
    <location>
        <begin position="1"/>
        <end position="27"/>
    </location>
</feature>
<keyword evidence="1" id="KW-0479">Metal-binding</keyword>
<dbReference type="PROSITE" id="PS51999">
    <property type="entry name" value="ZF_GRF"/>
    <property type="match status" value="1"/>
</dbReference>
<evidence type="ECO:0000256" key="3">
    <source>
        <dbReference type="ARBA" id="ARBA00022833"/>
    </source>
</evidence>
<evidence type="ECO:0000256" key="5">
    <source>
        <dbReference type="SAM" id="MobiDB-lite"/>
    </source>
</evidence>
<protein>
    <recommendedName>
        <fullName evidence="10">Fe2OG dioxygenase domain-containing protein</fullName>
    </recommendedName>
</protein>
<evidence type="ECO:0000256" key="1">
    <source>
        <dbReference type="ARBA" id="ARBA00022723"/>
    </source>
</evidence>
<feature type="region of interest" description="Disordered" evidence="5">
    <location>
        <begin position="70"/>
        <end position="119"/>
    </location>
</feature>
<dbReference type="Gene3D" id="2.60.120.590">
    <property type="entry name" value="Alpha-ketoglutarate-dependent dioxygenase AlkB-like"/>
    <property type="match status" value="1"/>
</dbReference>
<evidence type="ECO:0008006" key="10">
    <source>
        <dbReference type="Google" id="ProtNLM"/>
    </source>
</evidence>
<dbReference type="Pfam" id="PF06839">
    <property type="entry name" value="Zn_ribbon_GRF"/>
    <property type="match status" value="1"/>
</dbReference>
<feature type="compositionally biased region" description="Basic and acidic residues" evidence="5">
    <location>
        <begin position="302"/>
        <end position="313"/>
    </location>
</feature>
<dbReference type="Pfam" id="PF13532">
    <property type="entry name" value="2OG-FeII_Oxy_2"/>
    <property type="match status" value="1"/>
</dbReference>
<dbReference type="InterPro" id="IPR032854">
    <property type="entry name" value="ALKBH3"/>
</dbReference>
<proteinExistence type="predicted"/>
<dbReference type="SUPFAM" id="SSF51197">
    <property type="entry name" value="Clavaminate synthase-like"/>
    <property type="match status" value="1"/>
</dbReference>
<feature type="compositionally biased region" description="Polar residues" evidence="5">
    <location>
        <begin position="83"/>
        <end position="100"/>
    </location>
</feature>
<feature type="domain" description="Fe2OG dioxygenase" evidence="6">
    <location>
        <begin position="251"/>
        <end position="389"/>
    </location>
</feature>
<dbReference type="InterPro" id="IPR005123">
    <property type="entry name" value="Oxoglu/Fe-dep_dioxygenase_dom"/>
</dbReference>
<comment type="caution">
    <text evidence="8">The sequence shown here is derived from an EMBL/GenBank/DDBJ whole genome shotgun (WGS) entry which is preliminary data.</text>
</comment>
<evidence type="ECO:0000313" key="8">
    <source>
        <dbReference type="EMBL" id="KAJ9664851.1"/>
    </source>
</evidence>
<dbReference type="PANTHER" id="PTHR31212:SF4">
    <property type="entry name" value="ALPHA-KETOGLUTARATE-DEPENDENT DIOXYGENASE ALKB HOMOLOG 3"/>
    <property type="match status" value="1"/>
</dbReference>
<keyword evidence="2 4" id="KW-0863">Zinc-finger</keyword>
<keyword evidence="9" id="KW-1185">Reference proteome</keyword>
<dbReference type="InterPro" id="IPR027450">
    <property type="entry name" value="AlkB-like"/>
</dbReference>
<feature type="compositionally biased region" description="Polar residues" evidence="5">
    <location>
        <begin position="314"/>
        <end position="329"/>
    </location>
</feature>
<evidence type="ECO:0000256" key="2">
    <source>
        <dbReference type="ARBA" id="ARBA00022771"/>
    </source>
</evidence>